<dbReference type="HOGENOM" id="CLU_061181_0_2_7"/>
<dbReference type="KEGG" id="dak:DaAHT2_0621"/>
<dbReference type="AlphaFoldDB" id="D6Z172"/>
<accession>D6Z172</accession>
<dbReference type="GO" id="GO:0004066">
    <property type="term" value="F:asparagine synthase (glutamine-hydrolyzing) activity"/>
    <property type="evidence" value="ECO:0007669"/>
    <property type="project" value="InterPro"/>
</dbReference>
<dbReference type="NCBIfam" id="TIGR00268">
    <property type="entry name" value="ATP-dependent sacrificial sulfur transferase LarE"/>
    <property type="match status" value="1"/>
</dbReference>
<dbReference type="SUPFAM" id="SSF52402">
    <property type="entry name" value="Adenine nucleotide alpha hydrolases-like"/>
    <property type="match status" value="1"/>
</dbReference>
<feature type="active site" description="Nucleophile and sulfur donor" evidence="1">
    <location>
        <position position="180"/>
    </location>
</feature>
<dbReference type="InterPro" id="IPR052188">
    <property type="entry name" value="Ni-pincer_cofactor_biosynth"/>
</dbReference>
<feature type="domain" description="Asparagine synthetase" evidence="2">
    <location>
        <begin position="18"/>
        <end position="131"/>
    </location>
</feature>
<keyword evidence="4" id="KW-1185">Reference proteome</keyword>
<dbReference type="PIRSF" id="PIRSF006661">
    <property type="entry name" value="PP-lp_UCP006661"/>
    <property type="match status" value="1"/>
</dbReference>
<dbReference type="Gene3D" id="3.40.50.620">
    <property type="entry name" value="HUPs"/>
    <property type="match status" value="1"/>
</dbReference>
<evidence type="ECO:0000313" key="4">
    <source>
        <dbReference type="Proteomes" id="UP000001508"/>
    </source>
</evidence>
<dbReference type="Proteomes" id="UP000001508">
    <property type="component" value="Chromosome"/>
</dbReference>
<dbReference type="InterPro" id="IPR014729">
    <property type="entry name" value="Rossmann-like_a/b/a_fold"/>
</dbReference>
<dbReference type="GO" id="GO:0016783">
    <property type="term" value="F:sulfurtransferase activity"/>
    <property type="evidence" value="ECO:0007669"/>
    <property type="project" value="InterPro"/>
</dbReference>
<name>D6Z172_DESAT</name>
<dbReference type="GO" id="GO:0006529">
    <property type="term" value="P:asparagine biosynthetic process"/>
    <property type="evidence" value="ECO:0007669"/>
    <property type="project" value="InterPro"/>
</dbReference>
<dbReference type="InterPro" id="IPR005232">
    <property type="entry name" value="LarE"/>
</dbReference>
<sequence length="266" mass="28949">MPDLPAASPGFARLCDRLADFSGVAVAFSGGVDSSLLLAAALAVHGEQTLVLHACSPIQAPGEHQKALEMAAALGCRPTVVNIDPYSWPEFVANPADRCYRCKIRLYSIFQACVRRHGRSVLLDGTNGDDVKSDDRPGLRALQELQVGTPLADLGFSKNEVRRLAKERSLANWNKPSASCLATRIMAGQSITPERLAVVAEGEKMLAGFGFTGSRFRHYGRKCLLEVAPDDYKLLENRDFMASIESRCRELGFTVVERGTRPQTGI</sequence>
<dbReference type="RefSeq" id="WP_013162858.1">
    <property type="nucleotide sequence ID" value="NC_014216.1"/>
</dbReference>
<dbReference type="InterPro" id="IPR001962">
    <property type="entry name" value="Asn_synthase"/>
</dbReference>
<gene>
    <name evidence="3" type="ordered locus">DaAHT2_0621</name>
</gene>
<evidence type="ECO:0000259" key="2">
    <source>
        <dbReference type="Pfam" id="PF00733"/>
    </source>
</evidence>
<dbReference type="EMBL" id="CP001940">
    <property type="protein sequence ID" value="ADH85327.1"/>
    <property type="molecule type" value="Genomic_DNA"/>
</dbReference>
<reference evidence="4" key="1">
    <citation type="submission" date="2010-02" db="EMBL/GenBank/DDBJ databases">
        <title>Complete sequence of Desulfurivibrio alkaliphilus AHT2.</title>
        <authorList>
            <consortium name="US DOE Joint Genome Institute"/>
            <person name="Pitluck S."/>
            <person name="Chertkov O."/>
            <person name="Detter J.C."/>
            <person name="Han C."/>
            <person name="Tapia R."/>
            <person name="Larimer F."/>
            <person name="Land M."/>
            <person name="Hauser L."/>
            <person name="Kyrpides N."/>
            <person name="Mikhailova N."/>
            <person name="Sorokin D.Y."/>
            <person name="Muyzer G."/>
            <person name="Woyke T."/>
        </authorList>
    </citation>
    <scope>NUCLEOTIDE SEQUENCE [LARGE SCALE GENOMIC DNA]</scope>
    <source>
        <strain evidence="4">DSM 19089 / UNIQEM U267 / AHT2</strain>
    </source>
</reference>
<dbReference type="PANTHER" id="PTHR43169">
    <property type="entry name" value="EXSB FAMILY PROTEIN"/>
    <property type="match status" value="1"/>
</dbReference>
<proteinExistence type="predicted"/>
<protein>
    <submittedName>
        <fullName evidence="3">PP-loop domain protein</fullName>
    </submittedName>
</protein>
<dbReference type="Pfam" id="PF00733">
    <property type="entry name" value="Asn_synthase"/>
    <property type="match status" value="1"/>
</dbReference>
<dbReference type="eggNOG" id="COG1606">
    <property type="taxonomic scope" value="Bacteria"/>
</dbReference>
<organism evidence="3 4">
    <name type="scientific">Desulfurivibrio alkaliphilus (strain DSM 19089 / UNIQEM U267 / AHT2)</name>
    <dbReference type="NCBI Taxonomy" id="589865"/>
    <lineage>
        <taxon>Bacteria</taxon>
        <taxon>Pseudomonadati</taxon>
        <taxon>Thermodesulfobacteriota</taxon>
        <taxon>Desulfobulbia</taxon>
        <taxon>Desulfobulbales</taxon>
        <taxon>Desulfobulbaceae</taxon>
        <taxon>Desulfurivibrio</taxon>
    </lineage>
</organism>
<evidence type="ECO:0000313" key="3">
    <source>
        <dbReference type="EMBL" id="ADH85327.1"/>
    </source>
</evidence>
<dbReference type="PANTHER" id="PTHR43169:SF2">
    <property type="entry name" value="NAD_GMP SYNTHASE DOMAIN-CONTAINING PROTEIN"/>
    <property type="match status" value="1"/>
</dbReference>
<dbReference type="STRING" id="589865.DaAHT2_0621"/>
<evidence type="ECO:0000256" key="1">
    <source>
        <dbReference type="PIRSR" id="PIRSR006661-1"/>
    </source>
</evidence>
<dbReference type="OrthoDB" id="9776919at2"/>
<dbReference type="InParanoid" id="D6Z172"/>